<feature type="transmembrane region" description="Helical" evidence="2">
    <location>
        <begin position="204"/>
        <end position="225"/>
    </location>
</feature>
<feature type="compositionally biased region" description="Basic and acidic residues" evidence="1">
    <location>
        <begin position="37"/>
        <end position="47"/>
    </location>
</feature>
<evidence type="ECO:0000256" key="1">
    <source>
        <dbReference type="SAM" id="MobiDB-lite"/>
    </source>
</evidence>
<feature type="transmembrane region" description="Helical" evidence="2">
    <location>
        <begin position="237"/>
        <end position="255"/>
    </location>
</feature>
<keyword evidence="2" id="KW-0812">Transmembrane</keyword>
<evidence type="ECO:0008006" key="5">
    <source>
        <dbReference type="Google" id="ProtNLM"/>
    </source>
</evidence>
<gene>
    <name evidence="3" type="ORF">ACFQ03_05815</name>
</gene>
<dbReference type="EMBL" id="JBHTIU010000020">
    <property type="protein sequence ID" value="MFD0868658.1"/>
    <property type="molecule type" value="Genomic_DNA"/>
</dbReference>
<name>A0ABW3D5F3_9BACL</name>
<reference evidence="4" key="1">
    <citation type="journal article" date="2019" name="Int. J. Syst. Evol. Microbiol.">
        <title>The Global Catalogue of Microorganisms (GCM) 10K type strain sequencing project: providing services to taxonomists for standard genome sequencing and annotation.</title>
        <authorList>
            <consortium name="The Broad Institute Genomics Platform"/>
            <consortium name="The Broad Institute Genome Sequencing Center for Infectious Disease"/>
            <person name="Wu L."/>
            <person name="Ma J."/>
        </authorList>
    </citation>
    <scope>NUCLEOTIDE SEQUENCE [LARGE SCALE GENOMIC DNA]</scope>
    <source>
        <strain evidence="4">CCUG 57263</strain>
    </source>
</reference>
<feature type="region of interest" description="Disordered" evidence="1">
    <location>
        <begin position="35"/>
        <end position="58"/>
    </location>
</feature>
<evidence type="ECO:0000313" key="3">
    <source>
        <dbReference type="EMBL" id="MFD0868658.1"/>
    </source>
</evidence>
<dbReference type="Proteomes" id="UP001597120">
    <property type="component" value="Unassembled WGS sequence"/>
</dbReference>
<keyword evidence="2" id="KW-0472">Membrane</keyword>
<feature type="transmembrane region" description="Helical" evidence="2">
    <location>
        <begin position="177"/>
        <end position="197"/>
    </location>
</feature>
<evidence type="ECO:0000313" key="4">
    <source>
        <dbReference type="Proteomes" id="UP001597120"/>
    </source>
</evidence>
<keyword evidence="4" id="KW-1185">Reference proteome</keyword>
<accession>A0ABW3D5F3</accession>
<feature type="transmembrane region" description="Helical" evidence="2">
    <location>
        <begin position="97"/>
        <end position="116"/>
    </location>
</feature>
<feature type="transmembrane region" description="Helical" evidence="2">
    <location>
        <begin position="137"/>
        <end position="157"/>
    </location>
</feature>
<sequence>MIHCPNCYQPNKDDQKMCTECGYFLEEESAAAAELTGRGEKTAEGKDAQTASASSREKWEPYAEKGKLVAKGYWSYAADKLKSPLTNGVAAAPSQWINGWITLGLFVLFFSLSNVVQLRSLKMGILSIGTQVPVFKTFMVSFFHISVLVLLTAGMLWVAVKYLMKLSKGFTEVLSRYSALTVVPVGLTIVFFLTSLIGLRSLALFLLVFILLGWIAAVLVTIYSFNKESEGTGADPLYSLFAVFFVLCFYLWVAGDSLTKSFLSLVVKF</sequence>
<comment type="caution">
    <text evidence="3">The sequence shown here is derived from an EMBL/GenBank/DDBJ whole genome shotgun (WGS) entry which is preliminary data.</text>
</comment>
<organism evidence="3 4">
    <name type="scientific">Paenibacillus residui</name>
    <dbReference type="NCBI Taxonomy" id="629724"/>
    <lineage>
        <taxon>Bacteria</taxon>
        <taxon>Bacillati</taxon>
        <taxon>Bacillota</taxon>
        <taxon>Bacilli</taxon>
        <taxon>Bacillales</taxon>
        <taxon>Paenibacillaceae</taxon>
        <taxon>Paenibacillus</taxon>
    </lineage>
</organism>
<keyword evidence="2" id="KW-1133">Transmembrane helix</keyword>
<dbReference type="RefSeq" id="WP_379286726.1">
    <property type="nucleotide sequence ID" value="NZ_JBHTIU010000020.1"/>
</dbReference>
<evidence type="ECO:0000256" key="2">
    <source>
        <dbReference type="SAM" id="Phobius"/>
    </source>
</evidence>
<protein>
    <recommendedName>
        <fullName evidence="5">Zinc ribbon domain-containing protein</fullName>
    </recommendedName>
</protein>
<proteinExistence type="predicted"/>